<dbReference type="EMBL" id="NQMN01000001">
    <property type="protein sequence ID" value="PAF55359.1"/>
    <property type="molecule type" value="Genomic_DNA"/>
</dbReference>
<comment type="caution">
    <text evidence="4">The sequence shown here is derived from an EMBL/GenBank/DDBJ whole genome shotgun (WGS) entry which is preliminary data.</text>
</comment>
<feature type="domain" description="Lipoprotein-associated type-17" evidence="3">
    <location>
        <begin position="553"/>
        <end position="635"/>
    </location>
</feature>
<sequence>MKKLNRKLIFTLVPVALTIFSATAIACSGGLQSELSKEQREKILSQISTNLINLSLSSKNTFATIDDFYASAKGANNLDLIKALLDDVSQTQLNTAFSKATFLALQSSSLSSTDVTLNIKISYDGDDVSRSTTLKIRYVSPTPQAQGPLLTTNQKTAIAWYNSIWATNTASFSFTNTLPSQVKVINAGILKNTTPTIASPFVVNYNLVSGSVNDDNGSLKIKIVLSIGTDHYKSDGSIVSSIEQADGKEVMVSGFKNLAQNDLEKAVAYYQTLPSQTQVPEGELSALMPSKVTLEKLNTYLNSISGIPTGFTLTNEIVKNSADDEKGELSAKIVLTKDKNYYLQDGSNLRVLSDSVGKTVKISGFKKKQVEVTTPVLPGQPGSTPSTPGGSTTSGNPNEPGTTGNPGLSVTPGVPGGSENITKQAIQIWYLKNPKLINVNQDENHILPSSVTLERLKKYVTNLIVAPTDGYTYDLRIVSADDTKGTLILRLSLKKGDVFYTTEGEESQIEVGQDITVSQFEAHASLSKFAKEAYAEEFSMAIKSQLTALQALQDLNKNVLPFFANLTHKLSLKENMKLNVRKTNFANSVNGENGWLTVNIYLSYNNSIFFKQDGTIVNNESDVDGKNIELEGFTKISIIDDLAKQINNWKLKDGLTFEKAKEFRKLIDAKLDFNQIIALLNETGTSETKITAPTTHLDFTTRSNLLYWEIKDGKTQMVFDATLVDKRNASSKREVKFRVDFNGYLPIFLTLTNLEQSVNDKVLIANFFDFKDGNTYQNWSNFIRNFAKANKNDEQKLINFANAMQYVISQKATVSTSNFNLLYPFNPKNLPKHFQWEPQDVIVISLLGKREIQWMGSNKNTLVIGGLQNNLGSSDAAKGEPWDKTTSNGTNANTFFKYNNQKYYITDERGHFTTTATATVKNSSAKSPFNGGIAVSTMLLLKTIISG</sequence>
<feature type="compositionally biased region" description="Polar residues" evidence="1">
    <location>
        <begin position="399"/>
        <end position="408"/>
    </location>
</feature>
<accession>A0ABX4H636</accession>
<feature type="domain" description="Lipoprotein-associated type-17" evidence="3">
    <location>
        <begin position="162"/>
        <end position="256"/>
    </location>
</feature>
<evidence type="ECO:0000256" key="2">
    <source>
        <dbReference type="SAM" id="SignalP"/>
    </source>
</evidence>
<name>A0ABX4H636_9BACT</name>
<keyword evidence="5" id="KW-1185">Reference proteome</keyword>
<organism evidence="4 5">
    <name type="scientific">Mycoplasmopsis agassizii</name>
    <dbReference type="NCBI Taxonomy" id="33922"/>
    <lineage>
        <taxon>Bacteria</taxon>
        <taxon>Bacillati</taxon>
        <taxon>Mycoplasmatota</taxon>
        <taxon>Mycoplasmoidales</taxon>
        <taxon>Metamycoplasmataceae</taxon>
        <taxon>Mycoplasmopsis</taxon>
    </lineage>
</organism>
<evidence type="ECO:0000259" key="3">
    <source>
        <dbReference type="Pfam" id="PF04200"/>
    </source>
</evidence>
<reference evidence="4" key="1">
    <citation type="submission" date="2017-08" db="EMBL/GenBank/DDBJ databases">
        <authorList>
            <person name="Alvarez-Ponce D."/>
            <person name="Weitzman C.L."/>
            <person name="Tillett R.L."/>
            <person name="Sandmeier F.C."/>
            <person name="Tracy C.R."/>
        </authorList>
    </citation>
    <scope>NUCLEOTIDE SEQUENCE [LARGE SCALE GENOMIC DNA]</scope>
    <source>
        <strain evidence="4">PS6</strain>
    </source>
</reference>
<evidence type="ECO:0000313" key="5">
    <source>
        <dbReference type="Proteomes" id="UP000217033"/>
    </source>
</evidence>
<dbReference type="RefSeq" id="WP_084231921.1">
    <property type="nucleotide sequence ID" value="NZ_FWXE01000001.1"/>
</dbReference>
<feature type="signal peptide" evidence="2">
    <location>
        <begin position="1"/>
        <end position="26"/>
    </location>
</feature>
<dbReference type="Pfam" id="PF04200">
    <property type="entry name" value="Lipoprotein_17"/>
    <property type="match status" value="4"/>
</dbReference>
<feature type="chain" id="PRO_5046955182" description="Lipoprotein-associated type-17 domain-containing protein" evidence="2">
    <location>
        <begin position="27"/>
        <end position="947"/>
    </location>
</feature>
<gene>
    <name evidence="4" type="ORF">CJF60_01565</name>
</gene>
<keyword evidence="2" id="KW-0732">Signal</keyword>
<dbReference type="InterPro" id="IPR007326">
    <property type="entry name" value="Lipoprotein-assoc_dom"/>
</dbReference>
<feature type="region of interest" description="Disordered" evidence="1">
    <location>
        <begin position="372"/>
        <end position="416"/>
    </location>
</feature>
<dbReference type="PROSITE" id="PS51257">
    <property type="entry name" value="PROKAR_LIPOPROTEIN"/>
    <property type="match status" value="1"/>
</dbReference>
<feature type="domain" description="Lipoprotein-associated type-17" evidence="3">
    <location>
        <begin position="283"/>
        <end position="367"/>
    </location>
</feature>
<feature type="compositionally biased region" description="Low complexity" evidence="1">
    <location>
        <begin position="381"/>
        <end position="398"/>
    </location>
</feature>
<protein>
    <recommendedName>
        <fullName evidence="3">Lipoprotein-associated type-17 domain-containing protein</fullName>
    </recommendedName>
</protein>
<evidence type="ECO:0000313" key="4">
    <source>
        <dbReference type="EMBL" id="PAF55359.1"/>
    </source>
</evidence>
<dbReference type="Proteomes" id="UP000217033">
    <property type="component" value="Unassembled WGS sequence"/>
</dbReference>
<evidence type="ECO:0000256" key="1">
    <source>
        <dbReference type="SAM" id="MobiDB-lite"/>
    </source>
</evidence>
<proteinExistence type="predicted"/>
<feature type="domain" description="Lipoprotein-associated type-17" evidence="3">
    <location>
        <begin position="438"/>
        <end position="503"/>
    </location>
</feature>